<keyword evidence="2" id="KW-1185">Reference proteome</keyword>
<reference evidence="1 2" key="1">
    <citation type="submission" date="2019-08" db="EMBL/GenBank/DDBJ databases">
        <title>Whole genome of Aphis craccivora.</title>
        <authorList>
            <person name="Voronova N.V."/>
            <person name="Shulinski R.S."/>
            <person name="Bandarenka Y.V."/>
            <person name="Zhorov D.G."/>
            <person name="Warner D."/>
        </authorList>
    </citation>
    <scope>NUCLEOTIDE SEQUENCE [LARGE SCALE GENOMIC DNA]</scope>
    <source>
        <strain evidence="1">180601</strain>
        <tissue evidence="1">Whole Body</tissue>
    </source>
</reference>
<organism evidence="1 2">
    <name type="scientific">Aphis craccivora</name>
    <name type="common">Cowpea aphid</name>
    <dbReference type="NCBI Taxonomy" id="307492"/>
    <lineage>
        <taxon>Eukaryota</taxon>
        <taxon>Metazoa</taxon>
        <taxon>Ecdysozoa</taxon>
        <taxon>Arthropoda</taxon>
        <taxon>Hexapoda</taxon>
        <taxon>Insecta</taxon>
        <taxon>Pterygota</taxon>
        <taxon>Neoptera</taxon>
        <taxon>Paraneoptera</taxon>
        <taxon>Hemiptera</taxon>
        <taxon>Sternorrhyncha</taxon>
        <taxon>Aphidomorpha</taxon>
        <taxon>Aphidoidea</taxon>
        <taxon>Aphididae</taxon>
        <taxon>Aphidini</taxon>
        <taxon>Aphis</taxon>
        <taxon>Aphis</taxon>
    </lineage>
</organism>
<dbReference type="Proteomes" id="UP000478052">
    <property type="component" value="Unassembled WGS sequence"/>
</dbReference>
<evidence type="ECO:0000313" key="1">
    <source>
        <dbReference type="EMBL" id="KAF0757380.1"/>
    </source>
</evidence>
<proteinExistence type="predicted"/>
<protein>
    <submittedName>
        <fullName evidence="1">Transposable element P transposase</fullName>
    </submittedName>
</protein>
<dbReference type="EMBL" id="VUJU01003593">
    <property type="protein sequence ID" value="KAF0757380.1"/>
    <property type="molecule type" value="Genomic_DNA"/>
</dbReference>
<sequence length="70" mass="7681">MYKKTVTYARATPGGTANFYNTDIKIKPRLAKLPPFSLMRVCLAAQTFSNSVSAGILTLVSLNLQNVLNF</sequence>
<comment type="caution">
    <text evidence="1">The sequence shown here is derived from an EMBL/GenBank/DDBJ whole genome shotgun (WGS) entry which is preliminary data.</text>
</comment>
<name>A0A6G0YKG9_APHCR</name>
<dbReference type="AlphaFoldDB" id="A0A6G0YKG9"/>
<accession>A0A6G0YKG9</accession>
<evidence type="ECO:0000313" key="2">
    <source>
        <dbReference type="Proteomes" id="UP000478052"/>
    </source>
</evidence>
<gene>
    <name evidence="1" type="ORF">FWK35_00013119</name>
</gene>